<dbReference type="NCBIfam" id="TIGR01032">
    <property type="entry name" value="rplT_bact"/>
    <property type="match status" value="1"/>
</dbReference>
<evidence type="ECO:0000256" key="8">
    <source>
        <dbReference type="RuleBase" id="RU000560"/>
    </source>
</evidence>
<dbReference type="InterPro" id="IPR049946">
    <property type="entry name" value="RIBOSOMAL_L20_CS"/>
</dbReference>
<dbReference type="GO" id="GO:0019843">
    <property type="term" value="F:rRNA binding"/>
    <property type="evidence" value="ECO:0007669"/>
    <property type="project" value="UniProtKB-UniRule"/>
</dbReference>
<dbReference type="OrthoDB" id="9808966at2"/>
<dbReference type="RefSeq" id="WP_008870695.1">
    <property type="nucleotide sequence ID" value="NZ_ACJN02000003.1"/>
</dbReference>
<organism evidence="9 10">
    <name type="scientific">Desulfonatronospira thiodismutans ASO3-1</name>
    <dbReference type="NCBI Taxonomy" id="555779"/>
    <lineage>
        <taxon>Bacteria</taxon>
        <taxon>Pseudomonadati</taxon>
        <taxon>Thermodesulfobacteriota</taxon>
        <taxon>Desulfovibrionia</taxon>
        <taxon>Desulfovibrionales</taxon>
        <taxon>Desulfonatronovibrionaceae</taxon>
        <taxon>Desulfonatronospira</taxon>
    </lineage>
</organism>
<evidence type="ECO:0000256" key="3">
    <source>
        <dbReference type="ARBA" id="ARBA00022884"/>
    </source>
</evidence>
<dbReference type="Gene3D" id="6.10.160.10">
    <property type="match status" value="1"/>
</dbReference>
<keyword evidence="4 7" id="KW-0689">Ribosomal protein</keyword>
<keyword evidence="3 7" id="KW-0694">RNA-binding</keyword>
<comment type="caution">
    <text evidence="9">The sequence shown here is derived from an EMBL/GenBank/DDBJ whole genome shotgun (WGS) entry which is preliminary data.</text>
</comment>
<name>D6SRM1_9BACT</name>
<dbReference type="GO" id="GO:0006412">
    <property type="term" value="P:translation"/>
    <property type="evidence" value="ECO:0007669"/>
    <property type="project" value="InterPro"/>
</dbReference>
<dbReference type="GO" id="GO:0005840">
    <property type="term" value="C:ribosome"/>
    <property type="evidence" value="ECO:0007669"/>
    <property type="project" value="UniProtKB-KW"/>
</dbReference>
<evidence type="ECO:0000256" key="4">
    <source>
        <dbReference type="ARBA" id="ARBA00022980"/>
    </source>
</evidence>
<dbReference type="AlphaFoldDB" id="D6SRM1"/>
<evidence type="ECO:0000256" key="5">
    <source>
        <dbReference type="ARBA" id="ARBA00023274"/>
    </source>
</evidence>
<evidence type="ECO:0000313" key="10">
    <source>
        <dbReference type="Proteomes" id="UP000005496"/>
    </source>
</evidence>
<sequence>MRVKRGKTANKRHKKYLKMAKGYRGSRSRLFYTAKETVERALCYAYRDRRQKKRDFRKLWIIRINAAAREHGMSYSRFMSGLSKAGVELNRKVLADMAVHEKAAFARLAEMARTGAN</sequence>
<protein>
    <recommendedName>
        <fullName evidence="6 7">Large ribosomal subunit protein bL20</fullName>
    </recommendedName>
</protein>
<evidence type="ECO:0000256" key="7">
    <source>
        <dbReference type="HAMAP-Rule" id="MF_00382"/>
    </source>
</evidence>
<evidence type="ECO:0000313" key="9">
    <source>
        <dbReference type="EMBL" id="EFI33337.1"/>
    </source>
</evidence>
<dbReference type="SUPFAM" id="SSF74731">
    <property type="entry name" value="Ribosomal protein L20"/>
    <property type="match status" value="1"/>
</dbReference>
<dbReference type="Gene3D" id="1.10.1900.20">
    <property type="entry name" value="Ribosomal protein L20"/>
    <property type="match status" value="1"/>
</dbReference>
<dbReference type="Pfam" id="PF00453">
    <property type="entry name" value="Ribosomal_L20"/>
    <property type="match status" value="1"/>
</dbReference>
<dbReference type="Proteomes" id="UP000005496">
    <property type="component" value="Unassembled WGS sequence"/>
</dbReference>
<comment type="similarity">
    <text evidence="1 7 8">Belongs to the bacterial ribosomal protein bL20 family.</text>
</comment>
<dbReference type="eggNOG" id="COG0292">
    <property type="taxonomic scope" value="Bacteria"/>
</dbReference>
<keyword evidence="2 7" id="KW-0699">rRNA-binding</keyword>
<dbReference type="PROSITE" id="PS00937">
    <property type="entry name" value="RIBOSOMAL_L20"/>
    <property type="match status" value="1"/>
</dbReference>
<dbReference type="HAMAP" id="MF_00382">
    <property type="entry name" value="Ribosomal_bL20"/>
    <property type="match status" value="1"/>
</dbReference>
<keyword evidence="5 7" id="KW-0687">Ribonucleoprotein</keyword>
<dbReference type="InterPro" id="IPR035566">
    <property type="entry name" value="Ribosomal_protein_bL20_C"/>
</dbReference>
<dbReference type="CDD" id="cd07026">
    <property type="entry name" value="Ribosomal_L20"/>
    <property type="match status" value="1"/>
</dbReference>
<reference evidence="9" key="1">
    <citation type="submission" date="2010-05" db="EMBL/GenBank/DDBJ databases">
        <title>The draft genome of Desulfonatronospira thiodismutans ASO3-1.</title>
        <authorList>
            <consortium name="US DOE Joint Genome Institute (JGI-PGF)"/>
            <person name="Lucas S."/>
            <person name="Copeland A."/>
            <person name="Lapidus A."/>
            <person name="Cheng J.-F."/>
            <person name="Bruce D."/>
            <person name="Goodwin L."/>
            <person name="Pitluck S."/>
            <person name="Chertkov O."/>
            <person name="Brettin T."/>
            <person name="Detter J.C."/>
            <person name="Han C."/>
            <person name="Land M.L."/>
            <person name="Hauser L."/>
            <person name="Kyrpides N."/>
            <person name="Mikhailova N."/>
            <person name="Muyzer G."/>
            <person name="Woyke T."/>
        </authorList>
    </citation>
    <scope>NUCLEOTIDE SEQUENCE [LARGE SCALE GENOMIC DNA]</scope>
    <source>
        <strain evidence="9">ASO3-1</strain>
    </source>
</reference>
<comment type="function">
    <text evidence="7 8">Binds directly to 23S ribosomal RNA and is necessary for the in vitro assembly process of the 50S ribosomal subunit. It is not involved in the protein synthesizing functions of that subunit.</text>
</comment>
<evidence type="ECO:0000256" key="2">
    <source>
        <dbReference type="ARBA" id="ARBA00022730"/>
    </source>
</evidence>
<dbReference type="GO" id="GO:0003735">
    <property type="term" value="F:structural constituent of ribosome"/>
    <property type="evidence" value="ECO:0007669"/>
    <property type="project" value="InterPro"/>
</dbReference>
<dbReference type="FunFam" id="1.10.1900.20:FF:000001">
    <property type="entry name" value="50S ribosomal protein L20"/>
    <property type="match status" value="1"/>
</dbReference>
<evidence type="ECO:0000256" key="6">
    <source>
        <dbReference type="ARBA" id="ARBA00035172"/>
    </source>
</evidence>
<accession>D6SRM1</accession>
<evidence type="ECO:0000256" key="1">
    <source>
        <dbReference type="ARBA" id="ARBA00007698"/>
    </source>
</evidence>
<proteinExistence type="inferred from homology"/>
<dbReference type="InterPro" id="IPR005813">
    <property type="entry name" value="Ribosomal_bL20"/>
</dbReference>
<keyword evidence="10" id="KW-1185">Reference proteome</keyword>
<dbReference type="PANTHER" id="PTHR10986">
    <property type="entry name" value="39S RIBOSOMAL PROTEIN L20"/>
    <property type="match status" value="1"/>
</dbReference>
<dbReference type="GO" id="GO:1990904">
    <property type="term" value="C:ribonucleoprotein complex"/>
    <property type="evidence" value="ECO:0007669"/>
    <property type="project" value="UniProtKB-KW"/>
</dbReference>
<gene>
    <name evidence="7" type="primary">rplT</name>
    <name evidence="9" type="ORF">Dthio_PD0665</name>
</gene>
<dbReference type="GO" id="GO:0000027">
    <property type="term" value="P:ribosomal large subunit assembly"/>
    <property type="evidence" value="ECO:0007669"/>
    <property type="project" value="UniProtKB-UniRule"/>
</dbReference>
<dbReference type="EMBL" id="ACJN02000003">
    <property type="protein sequence ID" value="EFI33337.1"/>
    <property type="molecule type" value="Genomic_DNA"/>
</dbReference>
<dbReference type="PRINTS" id="PR00062">
    <property type="entry name" value="RIBOSOMALL20"/>
</dbReference>